<evidence type="ECO:0000313" key="1">
    <source>
        <dbReference type="EMBL" id="RYR78589.1"/>
    </source>
</evidence>
<gene>
    <name evidence="1" type="ORF">Ahy_A01g003425</name>
</gene>
<accession>A0A445ESY7</accession>
<protein>
    <submittedName>
        <fullName evidence="1">Uncharacterized protein</fullName>
    </submittedName>
</protein>
<name>A0A445ESY7_ARAHY</name>
<evidence type="ECO:0000313" key="2">
    <source>
        <dbReference type="Proteomes" id="UP000289738"/>
    </source>
</evidence>
<reference evidence="1 2" key="1">
    <citation type="submission" date="2019-01" db="EMBL/GenBank/DDBJ databases">
        <title>Sequencing of cultivated peanut Arachis hypogaea provides insights into genome evolution and oil improvement.</title>
        <authorList>
            <person name="Chen X."/>
        </authorList>
    </citation>
    <scope>NUCLEOTIDE SEQUENCE [LARGE SCALE GENOMIC DNA]</scope>
    <source>
        <strain evidence="2">cv. Fuhuasheng</strain>
        <tissue evidence="1">Leaves</tissue>
    </source>
</reference>
<sequence>MAEPATSSSSKASLMVVGKSDAEVEEVLDQMLTHLALYGDSKLDPLLSKLLSLQLFTLLKLPRSISSVAFKIEDATANGTLELEYKREDSFSIEFMDLQSEEIIVTNYTILSSTNVASMIYEEKDIIIFATCSAIIIGTATNKNGSLNVTRIMTIASKLPPTNPRNFVNKVFLFKICHLNIDVFITLCYFKFSSGSSLGKKFMGSLWLSLDNINSGTTTPKSSILFHFSQMDGWDLVLGYCCCCYFLNYNLISLVLEHHANQDRCML</sequence>
<dbReference type="EMBL" id="SDMP01000001">
    <property type="protein sequence ID" value="RYR78589.1"/>
    <property type="molecule type" value="Genomic_DNA"/>
</dbReference>
<dbReference type="STRING" id="3818.A0A445ESY7"/>
<comment type="caution">
    <text evidence="1">The sequence shown here is derived from an EMBL/GenBank/DDBJ whole genome shotgun (WGS) entry which is preliminary data.</text>
</comment>
<proteinExistence type="predicted"/>
<keyword evidence="2" id="KW-1185">Reference proteome</keyword>
<dbReference type="AlphaFoldDB" id="A0A445ESY7"/>
<organism evidence="1 2">
    <name type="scientific">Arachis hypogaea</name>
    <name type="common">Peanut</name>
    <dbReference type="NCBI Taxonomy" id="3818"/>
    <lineage>
        <taxon>Eukaryota</taxon>
        <taxon>Viridiplantae</taxon>
        <taxon>Streptophyta</taxon>
        <taxon>Embryophyta</taxon>
        <taxon>Tracheophyta</taxon>
        <taxon>Spermatophyta</taxon>
        <taxon>Magnoliopsida</taxon>
        <taxon>eudicotyledons</taxon>
        <taxon>Gunneridae</taxon>
        <taxon>Pentapetalae</taxon>
        <taxon>rosids</taxon>
        <taxon>fabids</taxon>
        <taxon>Fabales</taxon>
        <taxon>Fabaceae</taxon>
        <taxon>Papilionoideae</taxon>
        <taxon>50 kb inversion clade</taxon>
        <taxon>dalbergioids sensu lato</taxon>
        <taxon>Dalbergieae</taxon>
        <taxon>Pterocarpus clade</taxon>
        <taxon>Arachis</taxon>
    </lineage>
</organism>
<dbReference type="Proteomes" id="UP000289738">
    <property type="component" value="Chromosome A01"/>
</dbReference>